<protein>
    <submittedName>
        <fullName evidence="2">Uncharacterized protein</fullName>
    </submittedName>
</protein>
<evidence type="ECO:0000313" key="2">
    <source>
        <dbReference type="EMBL" id="KKK79147.1"/>
    </source>
</evidence>
<gene>
    <name evidence="2" type="ORF">LCGC14_2836420</name>
</gene>
<comment type="caution">
    <text evidence="2">The sequence shown here is derived from an EMBL/GenBank/DDBJ whole genome shotgun (WGS) entry which is preliminary data.</text>
</comment>
<name>A0A0F8YCG6_9ZZZZ</name>
<keyword evidence="1" id="KW-0812">Transmembrane</keyword>
<sequence length="36" mass="3649">MNISLNFGGLIGAIGCGVIVGVIAFSSLDVDNWPAQ</sequence>
<proteinExistence type="predicted"/>
<organism evidence="2">
    <name type="scientific">marine sediment metagenome</name>
    <dbReference type="NCBI Taxonomy" id="412755"/>
    <lineage>
        <taxon>unclassified sequences</taxon>
        <taxon>metagenomes</taxon>
        <taxon>ecological metagenomes</taxon>
    </lineage>
</organism>
<feature type="non-terminal residue" evidence="2">
    <location>
        <position position="36"/>
    </location>
</feature>
<evidence type="ECO:0000256" key="1">
    <source>
        <dbReference type="SAM" id="Phobius"/>
    </source>
</evidence>
<keyword evidence="1" id="KW-0472">Membrane</keyword>
<dbReference type="AlphaFoldDB" id="A0A0F8YCG6"/>
<feature type="transmembrane region" description="Helical" evidence="1">
    <location>
        <begin position="7"/>
        <end position="28"/>
    </location>
</feature>
<reference evidence="2" key="1">
    <citation type="journal article" date="2015" name="Nature">
        <title>Complex archaea that bridge the gap between prokaryotes and eukaryotes.</title>
        <authorList>
            <person name="Spang A."/>
            <person name="Saw J.H."/>
            <person name="Jorgensen S.L."/>
            <person name="Zaremba-Niedzwiedzka K."/>
            <person name="Martijn J."/>
            <person name="Lind A.E."/>
            <person name="van Eijk R."/>
            <person name="Schleper C."/>
            <person name="Guy L."/>
            <person name="Ettema T.J."/>
        </authorList>
    </citation>
    <scope>NUCLEOTIDE SEQUENCE</scope>
</reference>
<accession>A0A0F8YCG6</accession>
<dbReference type="EMBL" id="LAZR01054161">
    <property type="protein sequence ID" value="KKK79147.1"/>
    <property type="molecule type" value="Genomic_DNA"/>
</dbReference>
<keyword evidence="1" id="KW-1133">Transmembrane helix</keyword>